<dbReference type="GO" id="GO:0046081">
    <property type="term" value="P:dUTP catabolic process"/>
    <property type="evidence" value="ECO:0007669"/>
    <property type="project" value="UniProtKB-UniRule"/>
</dbReference>
<dbReference type="Gene3D" id="2.70.40.10">
    <property type="match status" value="1"/>
</dbReference>
<reference evidence="7" key="2">
    <citation type="submission" date="2025-09" db="UniProtKB">
        <authorList>
            <consortium name="Ensembl"/>
        </authorList>
    </citation>
    <scope>IDENTIFICATION</scope>
</reference>
<dbReference type="AlphaFoldDB" id="A0A3Q2XKU2"/>
<evidence type="ECO:0000256" key="1">
    <source>
        <dbReference type="ARBA" id="ARBA00005142"/>
    </source>
</evidence>
<evidence type="ECO:0000313" key="8">
    <source>
        <dbReference type="Proteomes" id="UP000264820"/>
    </source>
</evidence>
<protein>
    <recommendedName>
        <fullName evidence="5">Deoxyuridine 5'-triphosphate nucleotidohydrolase</fullName>
        <shortName evidence="5">dUTPase</shortName>
        <ecNumber evidence="5">3.6.1.23</ecNumber>
    </recommendedName>
    <alternativeName>
        <fullName evidence="5">dUTP pyrophosphatase</fullName>
    </alternativeName>
</protein>
<dbReference type="Proteomes" id="UP000264820">
    <property type="component" value="Unplaced"/>
</dbReference>
<keyword evidence="5" id="KW-0460">Magnesium</keyword>
<comment type="cofactor">
    <cofactor evidence="5">
        <name>Mg(2+)</name>
        <dbReference type="ChEBI" id="CHEBI:18420"/>
    </cofactor>
</comment>
<dbReference type="GeneTree" id="ENSGT01030000236420"/>
<dbReference type="InterPro" id="IPR033704">
    <property type="entry name" value="dUTPase_trimeric"/>
</dbReference>
<comment type="pathway">
    <text evidence="1 5">Pyrimidine metabolism; dUMP biosynthesis; dUMP from dCTP (dUTP route): step 2/2.</text>
</comment>
<evidence type="ECO:0000259" key="6">
    <source>
        <dbReference type="Pfam" id="PF00692"/>
    </source>
</evidence>
<sequence>FSAHEFHVIDETGLGLQCPKGRHGHVLPRSGLSLKGLTIQAGVIDADYQGEIGIICKLFADQPLILEKGSKLAQLVIKPCNMTSVQEISKPVLQTIRGDGGFGSTDKAGAKVWVKQPSGPPKAAEIIAQGSDATVSVLYQGQEKWVNVPISKCYLRED</sequence>
<evidence type="ECO:0000313" key="7">
    <source>
        <dbReference type="Ensembl" id="ENSHCOP00000004512.1"/>
    </source>
</evidence>
<dbReference type="Ensembl" id="ENSHCOT00000006916.1">
    <property type="protein sequence ID" value="ENSHCOP00000004512.1"/>
    <property type="gene ID" value="ENSHCOG00000005987.1"/>
</dbReference>
<keyword evidence="3 5" id="KW-0378">Hydrolase</keyword>
<comment type="catalytic activity">
    <reaction evidence="5">
        <text>dUTP + H2O = dUMP + diphosphate + H(+)</text>
        <dbReference type="Rhea" id="RHEA:10248"/>
        <dbReference type="ChEBI" id="CHEBI:15377"/>
        <dbReference type="ChEBI" id="CHEBI:15378"/>
        <dbReference type="ChEBI" id="CHEBI:33019"/>
        <dbReference type="ChEBI" id="CHEBI:61555"/>
        <dbReference type="ChEBI" id="CHEBI:246422"/>
        <dbReference type="EC" id="3.6.1.23"/>
    </reaction>
</comment>
<dbReference type="PANTHER" id="PTHR11241:SF0">
    <property type="entry name" value="DEOXYURIDINE 5'-TRIPHOSPHATE NUCLEOTIDOHYDROLASE"/>
    <property type="match status" value="1"/>
</dbReference>
<organism evidence="7 8">
    <name type="scientific">Hippocampus comes</name>
    <name type="common">Tiger tail seahorse</name>
    <dbReference type="NCBI Taxonomy" id="109280"/>
    <lineage>
        <taxon>Eukaryota</taxon>
        <taxon>Metazoa</taxon>
        <taxon>Chordata</taxon>
        <taxon>Craniata</taxon>
        <taxon>Vertebrata</taxon>
        <taxon>Euteleostomi</taxon>
        <taxon>Actinopterygii</taxon>
        <taxon>Neopterygii</taxon>
        <taxon>Teleostei</taxon>
        <taxon>Neoteleostei</taxon>
        <taxon>Acanthomorphata</taxon>
        <taxon>Syngnathiaria</taxon>
        <taxon>Syngnathiformes</taxon>
        <taxon>Syngnathoidei</taxon>
        <taxon>Syngnathidae</taxon>
        <taxon>Hippocampus</taxon>
    </lineage>
</organism>
<dbReference type="InterPro" id="IPR008181">
    <property type="entry name" value="dUTPase"/>
</dbReference>
<dbReference type="GO" id="GO:0000287">
    <property type="term" value="F:magnesium ion binding"/>
    <property type="evidence" value="ECO:0007669"/>
    <property type="project" value="UniProtKB-UniRule"/>
</dbReference>
<feature type="domain" description="dUTPase-like" evidence="6">
    <location>
        <begin position="10"/>
        <end position="105"/>
    </location>
</feature>
<dbReference type="SUPFAM" id="SSF51283">
    <property type="entry name" value="dUTPase-like"/>
    <property type="match status" value="1"/>
</dbReference>
<dbReference type="InterPro" id="IPR036157">
    <property type="entry name" value="dUTPase-like_sf"/>
</dbReference>
<evidence type="ECO:0000256" key="2">
    <source>
        <dbReference type="ARBA" id="ARBA00006581"/>
    </source>
</evidence>
<dbReference type="UniPathway" id="UPA00610">
    <property type="reaction ID" value="UER00666"/>
</dbReference>
<dbReference type="GO" id="GO:0004170">
    <property type="term" value="F:dUTP diphosphatase activity"/>
    <property type="evidence" value="ECO:0007669"/>
    <property type="project" value="UniProtKB-UniRule"/>
</dbReference>
<dbReference type="EC" id="3.6.1.23" evidence="5"/>
<evidence type="ECO:0000256" key="4">
    <source>
        <dbReference type="ARBA" id="ARBA00023080"/>
    </source>
</evidence>
<dbReference type="Pfam" id="PF00692">
    <property type="entry name" value="dUTPase"/>
    <property type="match status" value="1"/>
</dbReference>
<dbReference type="PANTHER" id="PTHR11241">
    <property type="entry name" value="DEOXYURIDINE 5'-TRIPHOSPHATE NUCLEOTIDOHYDROLASE"/>
    <property type="match status" value="1"/>
</dbReference>
<dbReference type="OMA" id="QTRVINT"/>
<dbReference type="STRING" id="109280.ENSHCOP00000004512"/>
<dbReference type="GO" id="GO:0006226">
    <property type="term" value="P:dUMP biosynthetic process"/>
    <property type="evidence" value="ECO:0007669"/>
    <property type="project" value="UniProtKB-UniRule"/>
</dbReference>
<name>A0A3Q2XKU2_HIPCM</name>
<dbReference type="CDD" id="cd07557">
    <property type="entry name" value="trimeric_dUTPase"/>
    <property type="match status" value="1"/>
</dbReference>
<keyword evidence="4 5" id="KW-0546">Nucleotide metabolism</keyword>
<keyword evidence="5" id="KW-0479">Metal-binding</keyword>
<accession>A0A3Q2XKU2</accession>
<keyword evidence="8" id="KW-1185">Reference proteome</keyword>
<dbReference type="InterPro" id="IPR029054">
    <property type="entry name" value="dUTPase-like"/>
</dbReference>
<proteinExistence type="inferred from homology"/>
<reference evidence="7" key="1">
    <citation type="submission" date="2025-08" db="UniProtKB">
        <authorList>
            <consortium name="Ensembl"/>
        </authorList>
    </citation>
    <scope>IDENTIFICATION</scope>
</reference>
<evidence type="ECO:0000256" key="3">
    <source>
        <dbReference type="ARBA" id="ARBA00022801"/>
    </source>
</evidence>
<comment type="function">
    <text evidence="5">Involved in nucleotide metabolism via production of dUMP, the immediate precursor of thymidine nucleotides, and decreases the intracellular concentration of dUTP so that uracil cannot be incorporated into DNA.</text>
</comment>
<evidence type="ECO:0000256" key="5">
    <source>
        <dbReference type="RuleBase" id="RU367024"/>
    </source>
</evidence>
<comment type="similarity">
    <text evidence="2 5">Belongs to the dUTPase family.</text>
</comment>